<dbReference type="SUPFAM" id="SSF48150">
    <property type="entry name" value="DNA-glycosylase"/>
    <property type="match status" value="1"/>
</dbReference>
<evidence type="ECO:0000256" key="1">
    <source>
        <dbReference type="PIRSR" id="PIRSR605019-1"/>
    </source>
</evidence>
<dbReference type="InterPro" id="IPR052891">
    <property type="entry name" value="DNA-3mA_glycosylase"/>
</dbReference>
<dbReference type="Pfam" id="PF03352">
    <property type="entry name" value="Adenine_glyco"/>
    <property type="match status" value="1"/>
</dbReference>
<organism evidence="2 3">
    <name type="scientific">Oxalicibacterium solurbis</name>
    <dbReference type="NCBI Taxonomy" id="69280"/>
    <lineage>
        <taxon>Bacteria</taxon>
        <taxon>Pseudomonadati</taxon>
        <taxon>Pseudomonadota</taxon>
        <taxon>Betaproteobacteria</taxon>
        <taxon>Burkholderiales</taxon>
        <taxon>Oxalobacteraceae</taxon>
        <taxon>Oxalicibacterium</taxon>
    </lineage>
</organism>
<dbReference type="AlphaFoldDB" id="A0A8J3AYK1"/>
<feature type="binding site" evidence="1">
    <location>
        <position position="180"/>
    </location>
    <ligand>
        <name>Zn(2+)</name>
        <dbReference type="ChEBI" id="CHEBI:29105"/>
    </ligand>
</feature>
<dbReference type="RefSeq" id="WP_188422101.1">
    <property type="nucleotide sequence ID" value="NZ_BMDP01000003.1"/>
</dbReference>
<accession>A0A8J3AYK1</accession>
<reference evidence="2" key="1">
    <citation type="journal article" date="2014" name="Int. J. Syst. Evol. Microbiol.">
        <title>Complete genome sequence of Corynebacterium casei LMG S-19264T (=DSM 44701T), isolated from a smear-ripened cheese.</title>
        <authorList>
            <consortium name="US DOE Joint Genome Institute (JGI-PGF)"/>
            <person name="Walter F."/>
            <person name="Albersmeier A."/>
            <person name="Kalinowski J."/>
            <person name="Ruckert C."/>
        </authorList>
    </citation>
    <scope>NUCLEOTIDE SEQUENCE</scope>
    <source>
        <strain evidence="2">CCM 7664</strain>
    </source>
</reference>
<evidence type="ECO:0000313" key="3">
    <source>
        <dbReference type="Proteomes" id="UP000627205"/>
    </source>
</evidence>
<feature type="binding site" evidence="1">
    <location>
        <position position="8"/>
    </location>
    <ligand>
        <name>Zn(2+)</name>
        <dbReference type="ChEBI" id="CHEBI:29105"/>
    </ligand>
</feature>
<feature type="binding site" evidence="1">
    <location>
        <position position="184"/>
    </location>
    <ligand>
        <name>Zn(2+)</name>
        <dbReference type="ChEBI" id="CHEBI:29105"/>
    </ligand>
</feature>
<dbReference type="EMBL" id="BMDP01000003">
    <property type="protein sequence ID" value="GGI55252.1"/>
    <property type="molecule type" value="Genomic_DNA"/>
</dbReference>
<dbReference type="GO" id="GO:0006284">
    <property type="term" value="P:base-excision repair"/>
    <property type="evidence" value="ECO:0007669"/>
    <property type="project" value="InterPro"/>
</dbReference>
<dbReference type="Gene3D" id="1.10.340.30">
    <property type="entry name" value="Hypothetical protein, domain 2"/>
    <property type="match status" value="1"/>
</dbReference>
<keyword evidence="1" id="KW-0479">Metal-binding</keyword>
<sequence length="195" mass="21918">MKTDLPRCRWADPANPRYLKYHDEEWGVPCHDETRLFEMLNLEGAQAGLSWSTILNKRESYREAFDGWDAEKIARYDAGKVAELLANPGIVRNRLKVAAAITNAQAYLRLRDEVGGLAPFLWAYVDGKPILNNRKSIAETPATTPLSDRLSKDLGKRGFKFVGSTIVYAYMQAIGMVNDHAADCFCHRPASTQPE</sequence>
<dbReference type="PANTHER" id="PTHR30037:SF4">
    <property type="entry name" value="DNA-3-METHYLADENINE GLYCOSYLASE I"/>
    <property type="match status" value="1"/>
</dbReference>
<dbReference type="InterPro" id="IPR011257">
    <property type="entry name" value="DNA_glycosylase"/>
</dbReference>
<dbReference type="PANTHER" id="PTHR30037">
    <property type="entry name" value="DNA-3-METHYLADENINE GLYCOSYLASE 1"/>
    <property type="match status" value="1"/>
</dbReference>
<feature type="binding site" evidence="1">
    <location>
        <position position="22"/>
    </location>
    <ligand>
        <name>Zn(2+)</name>
        <dbReference type="ChEBI" id="CHEBI:29105"/>
    </ligand>
</feature>
<evidence type="ECO:0000313" key="2">
    <source>
        <dbReference type="EMBL" id="GGI55252.1"/>
    </source>
</evidence>
<dbReference type="InterPro" id="IPR005019">
    <property type="entry name" value="Adenine_glyco"/>
</dbReference>
<gene>
    <name evidence="2" type="primary">tag</name>
    <name evidence="2" type="ORF">GCM10011430_24260</name>
</gene>
<proteinExistence type="predicted"/>
<name>A0A8J3AYK1_9BURK</name>
<keyword evidence="1" id="KW-0862">Zinc</keyword>
<dbReference type="GO" id="GO:0008725">
    <property type="term" value="F:DNA-3-methyladenine glycosylase activity"/>
    <property type="evidence" value="ECO:0007669"/>
    <property type="project" value="InterPro"/>
</dbReference>
<dbReference type="GO" id="GO:0046872">
    <property type="term" value="F:metal ion binding"/>
    <property type="evidence" value="ECO:0007669"/>
    <property type="project" value="UniProtKB-KW"/>
</dbReference>
<protein>
    <submittedName>
        <fullName evidence="2">DNA-3-methyladenine glycosylase</fullName>
    </submittedName>
</protein>
<comment type="caution">
    <text evidence="2">The sequence shown here is derived from an EMBL/GenBank/DDBJ whole genome shotgun (WGS) entry which is preliminary data.</text>
</comment>
<keyword evidence="3" id="KW-1185">Reference proteome</keyword>
<dbReference type="Proteomes" id="UP000627205">
    <property type="component" value="Unassembled WGS sequence"/>
</dbReference>
<reference evidence="2" key="2">
    <citation type="submission" date="2020-09" db="EMBL/GenBank/DDBJ databases">
        <authorList>
            <person name="Sun Q."/>
            <person name="Sedlacek I."/>
        </authorList>
    </citation>
    <scope>NUCLEOTIDE SEQUENCE</scope>
    <source>
        <strain evidence="2">CCM 7664</strain>
    </source>
</reference>